<sequence>MIHSVLQPWQTALQSLCRFFHRHWTTLRHFVLRTKNRFFPFWRPRWPLTTWQRDELEEAFVESISKSAVAALASRYNGNKECVVDDELRNGSYNVCVFVTFPADGTRWVVRIPMTPLVADGWTKLKSEVATMRYLQQNTTIPIPKIHAYGKGEFLTTDKRTTQEFLIMDLVPGKTLDLDTLCASAQDIQDRFFAEFVGILAQLHDLEFPHTGSLYPDPDSADEERYIIGPSLYLLENDMEVEAGLRREVAPALRTTREIIKYLHALLEDFSDLPTFGVVASDSRERVFARAKFAELLPKYCSLSLDPQPLALSHADLRCGNILVDDDFRIQGVIDWEWVTILPRQFCTPPLWICGLDTDMRDNTRTFSRRFVSRDKIFEAFQRAASSDDKYKEYNKYLTFWKEDQLCLPMSFILRSPHFLLYMYFGHIYDAMYENSFDKEAPAFFASEDMQKKLEHRRETSRRYVDYLKQEGLYKVEEKHLRMRSHLEKMEKFFAETEALLAR</sequence>
<gene>
    <name evidence="2" type="ORF">E4U43_008545</name>
</gene>
<feature type="domain" description="Aminoglycoside phosphotransferase" evidence="1">
    <location>
        <begin position="93"/>
        <end position="340"/>
    </location>
</feature>
<proteinExistence type="predicted"/>
<comment type="caution">
    <text evidence="2">The sequence shown here is derived from an EMBL/GenBank/DDBJ whole genome shotgun (WGS) entry which is preliminary data.</text>
</comment>
<dbReference type="Gene3D" id="3.30.200.20">
    <property type="entry name" value="Phosphorylase Kinase, domain 1"/>
    <property type="match status" value="1"/>
</dbReference>
<dbReference type="InterPro" id="IPR051678">
    <property type="entry name" value="AGP_Transferase"/>
</dbReference>
<accession>A0A9P7SX75</accession>
<dbReference type="OrthoDB" id="10003767at2759"/>
<evidence type="ECO:0000259" key="1">
    <source>
        <dbReference type="Pfam" id="PF01636"/>
    </source>
</evidence>
<dbReference type="InterPro" id="IPR002575">
    <property type="entry name" value="Aminoglycoside_PTrfase"/>
</dbReference>
<reference evidence="2" key="1">
    <citation type="journal article" date="2020" name="bioRxiv">
        <title>Whole genome comparisons of ergot fungi reveals the divergence and evolution of species within the genus Claviceps are the result of varying mechanisms driving genome evolution and host range expansion.</title>
        <authorList>
            <person name="Wyka S.A."/>
            <person name="Mondo S.J."/>
            <person name="Liu M."/>
            <person name="Dettman J."/>
            <person name="Nalam V."/>
            <person name="Broders K.D."/>
        </authorList>
    </citation>
    <scope>NUCLEOTIDE SEQUENCE</scope>
    <source>
        <strain evidence="2">CCC 602</strain>
    </source>
</reference>
<evidence type="ECO:0000313" key="3">
    <source>
        <dbReference type="Proteomes" id="UP000748025"/>
    </source>
</evidence>
<dbReference type="Proteomes" id="UP000748025">
    <property type="component" value="Unassembled WGS sequence"/>
</dbReference>
<dbReference type="PANTHER" id="PTHR21310">
    <property type="entry name" value="AMINOGLYCOSIDE PHOSPHOTRANSFERASE-RELATED-RELATED"/>
    <property type="match status" value="1"/>
</dbReference>
<dbReference type="EMBL" id="SRPW01000948">
    <property type="protein sequence ID" value="KAG6010705.1"/>
    <property type="molecule type" value="Genomic_DNA"/>
</dbReference>
<evidence type="ECO:0000313" key="2">
    <source>
        <dbReference type="EMBL" id="KAG6010705.1"/>
    </source>
</evidence>
<dbReference type="InterPro" id="IPR011009">
    <property type="entry name" value="Kinase-like_dom_sf"/>
</dbReference>
<dbReference type="Pfam" id="PF01636">
    <property type="entry name" value="APH"/>
    <property type="match status" value="1"/>
</dbReference>
<name>A0A9P7SX75_9HYPO</name>
<dbReference type="AlphaFoldDB" id="A0A9P7SX75"/>
<keyword evidence="3" id="KW-1185">Reference proteome</keyword>
<dbReference type="PANTHER" id="PTHR21310:SF15">
    <property type="entry name" value="AMINOGLYCOSIDE PHOSPHOTRANSFERASE DOMAIN-CONTAINING PROTEIN"/>
    <property type="match status" value="1"/>
</dbReference>
<dbReference type="Gene3D" id="3.90.1200.10">
    <property type="match status" value="1"/>
</dbReference>
<organism evidence="2 3">
    <name type="scientific">Claviceps pusilla</name>
    <dbReference type="NCBI Taxonomy" id="123648"/>
    <lineage>
        <taxon>Eukaryota</taxon>
        <taxon>Fungi</taxon>
        <taxon>Dikarya</taxon>
        <taxon>Ascomycota</taxon>
        <taxon>Pezizomycotina</taxon>
        <taxon>Sordariomycetes</taxon>
        <taxon>Hypocreomycetidae</taxon>
        <taxon>Hypocreales</taxon>
        <taxon>Clavicipitaceae</taxon>
        <taxon>Claviceps</taxon>
    </lineage>
</organism>
<protein>
    <recommendedName>
        <fullName evidence="1">Aminoglycoside phosphotransferase domain-containing protein</fullName>
    </recommendedName>
</protein>
<dbReference type="SUPFAM" id="SSF56112">
    <property type="entry name" value="Protein kinase-like (PK-like)"/>
    <property type="match status" value="1"/>
</dbReference>